<dbReference type="GO" id="GO:0005975">
    <property type="term" value="P:carbohydrate metabolic process"/>
    <property type="evidence" value="ECO:0007669"/>
    <property type="project" value="UniProtKB-ARBA"/>
</dbReference>
<evidence type="ECO:0000256" key="6">
    <source>
        <dbReference type="SAM" id="MobiDB-lite"/>
    </source>
</evidence>
<dbReference type="NCBIfam" id="TIGR01167">
    <property type="entry name" value="LPXTG_anchor"/>
    <property type="match status" value="1"/>
</dbReference>
<keyword evidence="7" id="KW-1133">Transmembrane helix</keyword>
<feature type="compositionally biased region" description="Basic and acidic residues" evidence="6">
    <location>
        <begin position="451"/>
        <end position="468"/>
    </location>
</feature>
<dbReference type="Pfam" id="PF00089">
    <property type="entry name" value="Trypsin"/>
    <property type="match status" value="1"/>
</dbReference>
<sequence length="733" mass="75607">MTFVGLCPEVLEEQVKQARLVASALIAGVLAAGSVLTATPPGAAQQTGAVDSSAAEQVSKYPTGLRAAIQRDLGTEPITYAANSLASAAASATSEELRDQLGDNFGGAWFDAASGKLNVAVTSQSAADAVRQSGAEAHIRGINEARLTQVAGEIRQWVNELPAERRDLVYGLSTSARGSSVTLVLSSSAEGRNLASELPVDRGAELDVDFVAQRPDPQQGGELRGGQGIIAQDSDGAEVANCSLGFNALDAQGRALALTSGHCLSGAETVVAEADGSEIGTVDRVVWDSVSDGGEGDDYASVRMTNSALTLRPEVVDWQGGSLPVEGVVEPIEGMQVCKSGRTTEWECGEIQQVGVEVRVNDFDGGVKAQRMFWYDACTERGDSGGAVLAGTLAVGLHAAGALTATDQRCLSTVGEEDIAFAEPLSTDVLGDFGEELRLLTTTADTDGDGVPDHEELAADPTVVRDDNGDGVPAYLDRDEPVLSVPVVTSPEDGSRHTDRSLPITGTAKPGAAVTVTHQGEARQVEADGEGRWQLPALSELPLGHYEVTVAQSWTAPNLSEWDSAEMTTGFFVAPGEPTISAPQDGTQSTEARPMILGSAEPAAVVAVMIDEVEIGSSVADDAGDWSVTVIDPLLIGTHVLSAVQVVDDVRSNPRTVHYTVLPGDGLPTATPSEPGPPAGPPPTGGGEDLADTGASAVVLLSLIGAAGLITGAVLVLRHRRRLAGPADTGDLD</sequence>
<evidence type="ECO:0000256" key="2">
    <source>
        <dbReference type="ARBA" id="ARBA00022670"/>
    </source>
</evidence>
<evidence type="ECO:0000313" key="9">
    <source>
        <dbReference type="EMBL" id="APU12419.1"/>
    </source>
</evidence>
<keyword evidence="10" id="KW-1185">Reference proteome</keyword>
<keyword evidence="4" id="KW-0720">Serine protease</keyword>
<keyword evidence="7" id="KW-0472">Membrane</keyword>
<keyword evidence="2" id="KW-0645">Protease</keyword>
<feature type="compositionally biased region" description="Pro residues" evidence="6">
    <location>
        <begin position="674"/>
        <end position="684"/>
    </location>
</feature>
<dbReference type="InterPro" id="IPR043504">
    <property type="entry name" value="Peptidase_S1_PA_chymotrypsin"/>
</dbReference>
<evidence type="ECO:0000259" key="8">
    <source>
        <dbReference type="Pfam" id="PF00089"/>
    </source>
</evidence>
<dbReference type="PRINTS" id="PR00861">
    <property type="entry name" value="ALYTICPTASE"/>
</dbReference>
<dbReference type="Proteomes" id="UP000185511">
    <property type="component" value="Chromosome"/>
</dbReference>
<dbReference type="GO" id="GO:0004252">
    <property type="term" value="F:serine-type endopeptidase activity"/>
    <property type="evidence" value="ECO:0007669"/>
    <property type="project" value="InterPro"/>
</dbReference>
<name>A0AAC9L9T0_9PSEU</name>
<dbReference type="KEGG" id="acad:UA74_01655"/>
<dbReference type="Gene3D" id="2.40.10.10">
    <property type="entry name" value="Trypsin-like serine proteases"/>
    <property type="match status" value="2"/>
</dbReference>
<feature type="domain" description="Peptidase S1" evidence="8">
    <location>
        <begin position="258"/>
        <end position="403"/>
    </location>
</feature>
<dbReference type="InterPro" id="IPR035070">
    <property type="entry name" value="Streptogrisin_prodomain"/>
</dbReference>
<keyword evidence="5" id="KW-1015">Disulfide bond</keyword>
<feature type="transmembrane region" description="Helical" evidence="7">
    <location>
        <begin position="697"/>
        <end position="717"/>
    </location>
</feature>
<dbReference type="EMBL" id="CP016076">
    <property type="protein sequence ID" value="APU12419.1"/>
    <property type="molecule type" value="Genomic_DNA"/>
</dbReference>
<dbReference type="InterPro" id="IPR009003">
    <property type="entry name" value="Peptidase_S1_PA"/>
</dbReference>
<dbReference type="InterPro" id="IPR001254">
    <property type="entry name" value="Trypsin_dom"/>
</dbReference>
<gene>
    <name evidence="9" type="ORF">UA74_01655</name>
</gene>
<keyword evidence="3" id="KW-0378">Hydrolase</keyword>
<organism evidence="9 10">
    <name type="scientific">Actinoalloteichus fjordicus</name>
    <dbReference type="NCBI Taxonomy" id="1612552"/>
    <lineage>
        <taxon>Bacteria</taxon>
        <taxon>Bacillati</taxon>
        <taxon>Actinomycetota</taxon>
        <taxon>Actinomycetes</taxon>
        <taxon>Pseudonocardiales</taxon>
        <taxon>Pseudonocardiaceae</taxon>
        <taxon>Actinoalloteichus</taxon>
    </lineage>
</organism>
<reference evidence="10" key="1">
    <citation type="submission" date="2016-06" db="EMBL/GenBank/DDBJ databases">
        <title>Complete genome sequence of Actinoalloteichus fjordicus DSM 46855 (=ADI127-17), type strain of the new species Actinoalloteichus fjordicus.</title>
        <authorList>
            <person name="Ruckert C."/>
            <person name="Nouioui I."/>
            <person name="Willmese J."/>
            <person name="van Wezel G."/>
            <person name="Klenk H.-P."/>
            <person name="Kalinowski J."/>
            <person name="Zotchev S.B."/>
        </authorList>
    </citation>
    <scope>NUCLEOTIDE SEQUENCE [LARGE SCALE GENOMIC DNA]</scope>
    <source>
        <strain evidence="10">ADI127-7</strain>
    </source>
</reference>
<dbReference type="InterPro" id="IPR001316">
    <property type="entry name" value="Pept_S1A_streptogrisin"/>
</dbReference>
<evidence type="ECO:0000256" key="7">
    <source>
        <dbReference type="SAM" id="Phobius"/>
    </source>
</evidence>
<dbReference type="GO" id="GO:0006508">
    <property type="term" value="P:proteolysis"/>
    <property type="evidence" value="ECO:0007669"/>
    <property type="project" value="UniProtKB-KW"/>
</dbReference>
<evidence type="ECO:0000313" key="10">
    <source>
        <dbReference type="Proteomes" id="UP000185511"/>
    </source>
</evidence>
<feature type="region of interest" description="Disordered" evidence="6">
    <location>
        <begin position="663"/>
        <end position="691"/>
    </location>
</feature>
<evidence type="ECO:0000256" key="1">
    <source>
        <dbReference type="ARBA" id="ARBA00007664"/>
    </source>
</evidence>
<dbReference type="CDD" id="cd21112">
    <property type="entry name" value="alphaLP-like"/>
    <property type="match status" value="1"/>
</dbReference>
<evidence type="ECO:0000256" key="4">
    <source>
        <dbReference type="ARBA" id="ARBA00022825"/>
    </source>
</evidence>
<feature type="region of interest" description="Disordered" evidence="6">
    <location>
        <begin position="443"/>
        <end position="469"/>
    </location>
</feature>
<dbReference type="Gene3D" id="2.60.40.10">
    <property type="entry name" value="Immunoglobulins"/>
    <property type="match status" value="2"/>
</dbReference>
<dbReference type="RefSeq" id="WP_157442137.1">
    <property type="nucleotide sequence ID" value="NZ_CP016076.1"/>
</dbReference>
<proteinExistence type="inferred from homology"/>
<comment type="similarity">
    <text evidence="1">Belongs to the peptidase S1 family.</text>
</comment>
<evidence type="ECO:0000256" key="3">
    <source>
        <dbReference type="ARBA" id="ARBA00022801"/>
    </source>
</evidence>
<feature type="region of interest" description="Disordered" evidence="6">
    <location>
        <begin position="486"/>
        <end position="511"/>
    </location>
</feature>
<dbReference type="InterPro" id="IPR013783">
    <property type="entry name" value="Ig-like_fold"/>
</dbReference>
<dbReference type="SUPFAM" id="SSF50494">
    <property type="entry name" value="Trypsin-like serine proteases"/>
    <property type="match status" value="1"/>
</dbReference>
<keyword evidence="7" id="KW-0812">Transmembrane</keyword>
<dbReference type="AlphaFoldDB" id="A0AAC9L9T0"/>
<dbReference type="Gene3D" id="3.30.300.50">
    <property type="match status" value="1"/>
</dbReference>
<evidence type="ECO:0000256" key="5">
    <source>
        <dbReference type="ARBA" id="ARBA00023157"/>
    </source>
</evidence>
<protein>
    <submittedName>
        <fullName evidence="9">Trypsin</fullName>
    </submittedName>
</protein>
<accession>A0AAC9L9T0</accession>